<comment type="caution">
    <text evidence="6">The sequence shown here is derived from an EMBL/GenBank/DDBJ whole genome shotgun (WGS) entry which is preliminary data.</text>
</comment>
<dbReference type="Pfam" id="PF16859">
    <property type="entry name" value="TetR_C_11"/>
    <property type="match status" value="1"/>
</dbReference>
<dbReference type="Pfam" id="PF00440">
    <property type="entry name" value="TetR_N"/>
    <property type="match status" value="1"/>
</dbReference>
<dbReference type="Gene3D" id="1.10.357.10">
    <property type="entry name" value="Tetracycline Repressor, domain 2"/>
    <property type="match status" value="1"/>
</dbReference>
<evidence type="ECO:0000256" key="3">
    <source>
        <dbReference type="ARBA" id="ARBA00023163"/>
    </source>
</evidence>
<dbReference type="Proteomes" id="UP001564626">
    <property type="component" value="Unassembled WGS sequence"/>
</dbReference>
<dbReference type="InterPro" id="IPR050109">
    <property type="entry name" value="HTH-type_TetR-like_transc_reg"/>
</dbReference>
<dbReference type="PANTHER" id="PTHR30055">
    <property type="entry name" value="HTH-TYPE TRANSCRIPTIONAL REGULATOR RUTR"/>
    <property type="match status" value="1"/>
</dbReference>
<dbReference type="InterPro" id="IPR001647">
    <property type="entry name" value="HTH_TetR"/>
</dbReference>
<proteinExistence type="predicted"/>
<accession>A0ABV4CE68</accession>
<gene>
    <name evidence="6" type="ORF">AB8O55_03150</name>
</gene>
<feature type="domain" description="HTH tetR-type" evidence="5">
    <location>
        <begin position="13"/>
        <end position="73"/>
    </location>
</feature>
<dbReference type="SUPFAM" id="SSF48498">
    <property type="entry name" value="Tetracyclin repressor-like, C-terminal domain"/>
    <property type="match status" value="1"/>
</dbReference>
<feature type="DNA-binding region" description="H-T-H motif" evidence="4">
    <location>
        <begin position="36"/>
        <end position="55"/>
    </location>
</feature>
<evidence type="ECO:0000313" key="7">
    <source>
        <dbReference type="Proteomes" id="UP001564626"/>
    </source>
</evidence>
<keyword evidence="7" id="KW-1185">Reference proteome</keyword>
<dbReference type="InterPro" id="IPR011075">
    <property type="entry name" value="TetR_C"/>
</dbReference>
<sequence>MAETRRVGRPRDPELERRAHLAARSVYAERGWNGFTLDEVARRSGVGKGSLYLRWPSKADLLVEAVRARTRFIAEIDTGELRSDLIEFATRWMAYLRSDDGKLVGRLSVDAHRVPQLKDVLAGDPYPEHIRATRAIVRRGIDRGELPPGTSVALVADLVAGGVTNHVGATPPHLREQAGAESAEYVAALVDAVVAGVRATA</sequence>
<keyword evidence="3" id="KW-0804">Transcription</keyword>
<dbReference type="InterPro" id="IPR036271">
    <property type="entry name" value="Tet_transcr_reg_TetR-rel_C_sf"/>
</dbReference>
<evidence type="ECO:0000259" key="5">
    <source>
        <dbReference type="PROSITE" id="PS50977"/>
    </source>
</evidence>
<evidence type="ECO:0000256" key="2">
    <source>
        <dbReference type="ARBA" id="ARBA00023125"/>
    </source>
</evidence>
<evidence type="ECO:0000256" key="4">
    <source>
        <dbReference type="PROSITE-ProRule" id="PRU00335"/>
    </source>
</evidence>
<evidence type="ECO:0000313" key="6">
    <source>
        <dbReference type="EMBL" id="MEY8038382.1"/>
    </source>
</evidence>
<dbReference type="InterPro" id="IPR009057">
    <property type="entry name" value="Homeodomain-like_sf"/>
</dbReference>
<dbReference type="SUPFAM" id="SSF46689">
    <property type="entry name" value="Homeodomain-like"/>
    <property type="match status" value="1"/>
</dbReference>
<name>A0ABV4CE68_9PSEU</name>
<organism evidence="6 7">
    <name type="scientific">Saccharopolyspora cebuensis</name>
    <dbReference type="NCBI Taxonomy" id="418759"/>
    <lineage>
        <taxon>Bacteria</taxon>
        <taxon>Bacillati</taxon>
        <taxon>Actinomycetota</taxon>
        <taxon>Actinomycetes</taxon>
        <taxon>Pseudonocardiales</taxon>
        <taxon>Pseudonocardiaceae</taxon>
        <taxon>Saccharopolyspora</taxon>
    </lineage>
</organism>
<evidence type="ECO:0000256" key="1">
    <source>
        <dbReference type="ARBA" id="ARBA00023015"/>
    </source>
</evidence>
<dbReference type="PANTHER" id="PTHR30055:SF148">
    <property type="entry name" value="TETR-FAMILY TRANSCRIPTIONAL REGULATOR"/>
    <property type="match status" value="1"/>
</dbReference>
<protein>
    <submittedName>
        <fullName evidence="6">TetR/AcrR family transcriptional regulator</fullName>
    </submittedName>
</protein>
<dbReference type="PROSITE" id="PS50977">
    <property type="entry name" value="HTH_TETR_2"/>
    <property type="match status" value="1"/>
</dbReference>
<reference evidence="6 7" key="1">
    <citation type="submission" date="2024-08" db="EMBL/GenBank/DDBJ databases">
        <title>Genome mining of Saccharopolyspora cebuensis PGLac3 from Nigerian medicinal plant.</title>
        <authorList>
            <person name="Ezeobiora C.E."/>
            <person name="Igbokwe N.H."/>
            <person name="Amin D.H."/>
            <person name="Mendie U.E."/>
        </authorList>
    </citation>
    <scope>NUCLEOTIDE SEQUENCE [LARGE SCALE GENOMIC DNA]</scope>
    <source>
        <strain evidence="6 7">PGLac3</strain>
    </source>
</reference>
<dbReference type="Gene3D" id="1.10.10.60">
    <property type="entry name" value="Homeodomain-like"/>
    <property type="match status" value="1"/>
</dbReference>
<keyword evidence="1" id="KW-0805">Transcription regulation</keyword>
<dbReference type="EMBL" id="JBGEHV010000003">
    <property type="protein sequence ID" value="MEY8038382.1"/>
    <property type="molecule type" value="Genomic_DNA"/>
</dbReference>
<keyword evidence="2 4" id="KW-0238">DNA-binding</keyword>
<dbReference type="RefSeq" id="WP_345355788.1">
    <property type="nucleotide sequence ID" value="NZ_BAABII010000002.1"/>
</dbReference>